<dbReference type="InterPro" id="IPR023485">
    <property type="entry name" value="Ptyr_pPase"/>
</dbReference>
<dbReference type="Pfam" id="PF01451">
    <property type="entry name" value="LMWPc"/>
    <property type="match status" value="1"/>
</dbReference>
<comment type="catalytic activity">
    <reaction evidence="2">
        <text>O-phospho-L-tyrosyl-[protein] + H2O = L-tyrosyl-[protein] + phosphate</text>
        <dbReference type="Rhea" id="RHEA:10684"/>
        <dbReference type="Rhea" id="RHEA-COMP:10136"/>
        <dbReference type="Rhea" id="RHEA-COMP:20101"/>
        <dbReference type="ChEBI" id="CHEBI:15377"/>
        <dbReference type="ChEBI" id="CHEBI:43474"/>
        <dbReference type="ChEBI" id="CHEBI:46858"/>
        <dbReference type="ChEBI" id="CHEBI:61978"/>
        <dbReference type="EC" id="3.1.3.48"/>
    </reaction>
</comment>
<dbReference type="InterPro" id="IPR050438">
    <property type="entry name" value="LMW_PTPase"/>
</dbReference>
<evidence type="ECO:0000259" key="3">
    <source>
        <dbReference type="SMART" id="SM00226"/>
    </source>
</evidence>
<keyword evidence="5" id="KW-1185">Reference proteome</keyword>
<dbReference type="InterPro" id="IPR036196">
    <property type="entry name" value="Ptyr_pPase_sf"/>
</dbReference>
<dbReference type="AlphaFoldDB" id="A0A4R3K2U9"/>
<dbReference type="SUPFAM" id="SSF52788">
    <property type="entry name" value="Phosphotyrosine protein phosphatases I"/>
    <property type="match status" value="1"/>
</dbReference>
<name>A0A4R3K2U9_9FIRM</name>
<dbReference type="CDD" id="cd16343">
    <property type="entry name" value="LMWPTP"/>
    <property type="match status" value="1"/>
</dbReference>
<protein>
    <recommendedName>
        <fullName evidence="1">protein-tyrosine-phosphatase</fullName>
        <ecNumber evidence="1">3.1.3.48</ecNumber>
    </recommendedName>
</protein>
<evidence type="ECO:0000256" key="2">
    <source>
        <dbReference type="ARBA" id="ARBA00051722"/>
    </source>
</evidence>
<evidence type="ECO:0000256" key="1">
    <source>
        <dbReference type="ARBA" id="ARBA00013064"/>
    </source>
</evidence>
<reference evidence="4 5" key="1">
    <citation type="submission" date="2019-03" db="EMBL/GenBank/DDBJ databases">
        <title>Genomic Encyclopedia of Type Strains, Phase IV (KMG-IV): sequencing the most valuable type-strain genomes for metagenomic binning, comparative biology and taxonomic classification.</title>
        <authorList>
            <person name="Goeker M."/>
        </authorList>
    </citation>
    <scope>NUCLEOTIDE SEQUENCE [LARGE SCALE GENOMIC DNA]</scope>
    <source>
        <strain evidence="4 5">DSM 20467</strain>
    </source>
</reference>
<gene>
    <name evidence="4" type="ORF">EDC37_12028</name>
</gene>
<dbReference type="EMBL" id="SMAA01000020">
    <property type="protein sequence ID" value="TCS76783.1"/>
    <property type="molecule type" value="Genomic_DNA"/>
</dbReference>
<feature type="domain" description="Phosphotyrosine protein phosphatase I" evidence="3">
    <location>
        <begin position="1"/>
        <end position="131"/>
    </location>
</feature>
<proteinExistence type="predicted"/>
<dbReference type="EC" id="3.1.3.48" evidence="1"/>
<accession>A0A4R3K2U9</accession>
<evidence type="ECO:0000313" key="5">
    <source>
        <dbReference type="Proteomes" id="UP000295188"/>
    </source>
</evidence>
<dbReference type="Proteomes" id="UP000295188">
    <property type="component" value="Unassembled WGS sequence"/>
</dbReference>
<dbReference type="PANTHER" id="PTHR11717:SF7">
    <property type="entry name" value="LOW MOLECULAR WEIGHT PHOSPHOTYROSINE PROTEIN PHOSPHATASE"/>
    <property type="match status" value="1"/>
</dbReference>
<sequence length="151" mass="17253">MAEFVMKKLVYDAGLENCFQIASAATSREALGGDIHPGTKAKLEEEKIPYTHRHAVQFTCDDYKKYDYIIGMDKENIYRLRQIIGVDTEEKVHLLLSFTGSSNEVADPWYTGNFTQAYEDITRGCKALLCFIAENNKTINNIIMNKKESRK</sequence>
<dbReference type="Gene3D" id="3.40.50.2300">
    <property type="match status" value="1"/>
</dbReference>
<evidence type="ECO:0000313" key="4">
    <source>
        <dbReference type="EMBL" id="TCS76783.1"/>
    </source>
</evidence>
<comment type="caution">
    <text evidence="4">The sequence shown here is derived from an EMBL/GenBank/DDBJ whole genome shotgun (WGS) entry which is preliminary data.</text>
</comment>
<dbReference type="SMART" id="SM00226">
    <property type="entry name" value="LMWPc"/>
    <property type="match status" value="1"/>
</dbReference>
<dbReference type="GO" id="GO:0004725">
    <property type="term" value="F:protein tyrosine phosphatase activity"/>
    <property type="evidence" value="ECO:0007669"/>
    <property type="project" value="UniProtKB-EC"/>
</dbReference>
<dbReference type="PANTHER" id="PTHR11717">
    <property type="entry name" value="LOW MOLECULAR WEIGHT PROTEIN TYROSINE PHOSPHATASE"/>
    <property type="match status" value="1"/>
</dbReference>
<organism evidence="4 5">
    <name type="scientific">Pectinatus cerevisiiphilus</name>
    <dbReference type="NCBI Taxonomy" id="86956"/>
    <lineage>
        <taxon>Bacteria</taxon>
        <taxon>Bacillati</taxon>
        <taxon>Bacillota</taxon>
        <taxon>Negativicutes</taxon>
        <taxon>Selenomonadales</taxon>
        <taxon>Selenomonadaceae</taxon>
        <taxon>Pectinatus</taxon>
    </lineage>
</organism>